<dbReference type="SUPFAM" id="SSF54001">
    <property type="entry name" value="Cysteine proteinases"/>
    <property type="match status" value="1"/>
</dbReference>
<dbReference type="PROSITE" id="PS00973">
    <property type="entry name" value="USP_2"/>
    <property type="match status" value="1"/>
</dbReference>
<dbReference type="InterPro" id="IPR001394">
    <property type="entry name" value="Peptidase_C19_UCH"/>
</dbReference>
<feature type="domain" description="USP" evidence="10">
    <location>
        <begin position="1760"/>
        <end position="2133"/>
    </location>
</feature>
<feature type="region of interest" description="Disordered" evidence="9">
    <location>
        <begin position="2671"/>
        <end position="2841"/>
    </location>
</feature>
<keyword evidence="7 11" id="KW-0378">Hydrolase</keyword>
<dbReference type="GO" id="GO:0006508">
    <property type="term" value="P:proteolysis"/>
    <property type="evidence" value="ECO:0007669"/>
    <property type="project" value="UniProtKB-KW"/>
</dbReference>
<evidence type="ECO:0000256" key="9">
    <source>
        <dbReference type="SAM" id="MobiDB-lite"/>
    </source>
</evidence>
<feature type="compositionally biased region" description="Gly residues" evidence="9">
    <location>
        <begin position="2719"/>
        <end position="2728"/>
    </location>
</feature>
<dbReference type="PROSITE" id="PS00972">
    <property type="entry name" value="USP_1"/>
    <property type="match status" value="1"/>
</dbReference>
<dbReference type="GO" id="GO:0016477">
    <property type="term" value="P:cell migration"/>
    <property type="evidence" value="ECO:0007669"/>
    <property type="project" value="TreeGrafter"/>
</dbReference>
<feature type="compositionally biased region" description="Low complexity" evidence="9">
    <location>
        <begin position="2892"/>
        <end position="2901"/>
    </location>
</feature>
<accession>A0A8D8QQI5</accession>
<feature type="compositionally biased region" description="Low complexity" evidence="9">
    <location>
        <begin position="971"/>
        <end position="996"/>
    </location>
</feature>
<evidence type="ECO:0000256" key="1">
    <source>
        <dbReference type="ARBA" id="ARBA00000707"/>
    </source>
</evidence>
<dbReference type="InterPro" id="IPR050164">
    <property type="entry name" value="Peptidase_C19"/>
</dbReference>
<comment type="similarity">
    <text evidence="2">Belongs to the peptidase C19 family.</text>
</comment>
<dbReference type="GO" id="GO:0004843">
    <property type="term" value="F:cysteine-type deubiquitinase activity"/>
    <property type="evidence" value="ECO:0007669"/>
    <property type="project" value="UniProtKB-EC"/>
</dbReference>
<feature type="region of interest" description="Disordered" evidence="9">
    <location>
        <begin position="1"/>
        <end position="50"/>
    </location>
</feature>
<evidence type="ECO:0000256" key="5">
    <source>
        <dbReference type="ARBA" id="ARBA00022670"/>
    </source>
</evidence>
<evidence type="ECO:0000256" key="4">
    <source>
        <dbReference type="ARBA" id="ARBA00022553"/>
    </source>
</evidence>
<proteinExistence type="inferred from homology"/>
<feature type="region of interest" description="Disordered" evidence="9">
    <location>
        <begin position="2860"/>
        <end position="2922"/>
    </location>
</feature>
<protein>
    <recommendedName>
        <fullName evidence="3">ubiquitinyl hydrolase 1</fullName>
        <ecNumber evidence="3">3.4.19.12</ecNumber>
    </recommendedName>
</protein>
<evidence type="ECO:0000256" key="2">
    <source>
        <dbReference type="ARBA" id="ARBA00009085"/>
    </source>
</evidence>
<feature type="compositionally biased region" description="Polar residues" evidence="9">
    <location>
        <begin position="19"/>
        <end position="32"/>
    </location>
</feature>
<dbReference type="FunFam" id="3.90.70.10:FF:000007">
    <property type="entry name" value="Probable ubiquitin carboxyl-terminal hydrolase FAF-X"/>
    <property type="match status" value="1"/>
</dbReference>
<comment type="catalytic activity">
    <reaction evidence="1">
        <text>Thiol-dependent hydrolysis of ester, thioester, amide, peptide and isopeptide bonds formed by the C-terminal Gly of ubiquitin (a 76-residue protein attached to proteins as an intracellular targeting signal).</text>
        <dbReference type="EC" id="3.4.19.12"/>
    </reaction>
</comment>
<dbReference type="CDD" id="cd02659">
    <property type="entry name" value="peptidase_C19C"/>
    <property type="match status" value="1"/>
</dbReference>
<evidence type="ECO:0000256" key="7">
    <source>
        <dbReference type="ARBA" id="ARBA00022801"/>
    </source>
</evidence>
<dbReference type="PANTHER" id="PTHR24006:SF925">
    <property type="entry name" value="UBIQUITINYL HYDROLASE 1"/>
    <property type="match status" value="1"/>
</dbReference>
<dbReference type="GO" id="GO:0005829">
    <property type="term" value="C:cytosol"/>
    <property type="evidence" value="ECO:0007669"/>
    <property type="project" value="TreeGrafter"/>
</dbReference>
<evidence type="ECO:0000313" key="11">
    <source>
        <dbReference type="EMBL" id="CAG6635846.1"/>
    </source>
</evidence>
<keyword evidence="5" id="KW-0645">Protease</keyword>
<sequence>MTIATRTDSVEENDGGGNQAPTPQPGMSSAKDTSPGGTVHQGEGGGGGSSCSPNCTCKFPVEKLAILDSKISSSRWVVPVLPEQELECLIKAAIELCKTNSDVESEPCQRFYREGLTVSFTKILTDDVVRNWKSNIHNCIYNNCQKLVELVVLKLGQDVIPLLDVLTMVFNPCNTFHTFNSNQQSVSVPVNSNIPDEEVFARPVDYYKNQRGWLVDLINLFGNMGGFQALLERFQNKSTLTIPLIFALIRPFGQVHEYLTLPTILKYFMPILEIIPEILDNLTDDELKREAKNESKNDAIAVVIKSCKLLAARVPHQEETVKQLEIFRLKIILRLLQISSFNGKMNALNEVNKVIAGVAYYPHRHPEEEWLTPDRMAKWIKDNNVLEILLRDSLHQPQYVEKLEKILRFLIKEKCLSLGDLDAVWAAQSGKHDAIVKNVHELLAKLAWDFSPVQLDHLFVCFQASWSSANRKQTEKLLELIRRLAEDDKDGVMADKVLNLFWSLAHSDDVMTDIMEQALASHLKILDYSCSQERDKQKTIWLQTCIDEFKSNPKWVVPALRQIKDIVCLYEPGGSSHAGGPTPGRANSANNRQSIIAILIKSHSLITLVTNNLCAYMSQVRDLVRENPDINPEQYYPDGRYNHVTQVQERLSILRFLIKDGQVWLCETQARQIWTALAQEAIFHCDREACFKWFSKLMTDSDPDLDPKMMKDFFEKHILHFEPAQLTESGLKCFEKFFKSVNIVEGKLLHKVKKRSLLLNNADLTGSEYLWRVITNAGEDIAFRAIELLKEVSTHLGPQLQSSLTQYHKTFIGECLDRLRAHYDTIGVLTKQNIGGADEEPMIQHRLNTECIRMCRVLKVLHEYITECDNMYSGERKLIPLHRACRGKHLLLSVRFNQPGGRSLDDIELPTHTHDTIGSVRRALLRKIKPVLTANMKLDLYLNGDFLDTSEDRKLLSSLTHQNKLFLTGKLSPSSSSSSHHLTSSPESNNSDSSASPSPPPPPLPSLSGSSSMMGGAIKQEATPPSVVEAESSLPGVLMSQNAVYTQFLFQIGDKAASLRDAELRDSARCILRSIPADTTTVHRIKTAFTKTPSSSQVLGGAHITSPVNEIFYSPSPSQVLYNLEVMYAMLMPAVDTLSDKSLEFQHSFLSSEHVVTVVDILTKTNFLCNTDLATKRSAYLIVLKIVKFLLTILGHIKISLLEFSRLEEDSDSARISELESGIVLLKQAFHQSLPACTNEFIVRNIGVKLSQVFVTSHLYCPLSTPCHNSNSNTSNNSHSNNNSSSTTSLSPLVGLHAPLVAMDTETNTDFANDCDNNKGLAPTDNTTNVFQVLTSNRFNTLLTSNRQQSSLDSVTPSELFNMDTSSVVSPSQHSTTHSLSSTVALSIAPNLDTVQALLKIIWAASRGNFETKSSDLDSFTRRTRDLFDLSNACDTVNEEHSLRHVTHLEPNQTKTKEIDYDDVLVCKEALELFTVCLLLNNTLLKELLKETYFAHFLVETLLVCDEKIVRACVQEQMTLSITLAYAYNIPSEQAALVTFLQLLLPLLQSPALENRLYAKSGEYFSLFCKILNFVSSSLLYVAPSSLFSASVDVEKHLTQELSVLKRLAQGVKKSGLSSTGGPVVSETAGQREVLLQGHLSIVHELVCFLPSERKTEFGVTNGLVRDLINDYLFPTSKLMLKLEKTGEILFNEIAPPVCQTPDSISAGFSLLIGLCTGSVPNLKLLVGMLTDMFYPDYAEPLTEWDFLPPIGPKPSQGFVGLKNAGATCYMNSVLQQLFMVDQIRIGILGAEGSIQDDFEDISSDESDNMTDLELSGESRREYNIEILKQIQIIFGYLEFSQLQYYIPKGLWRHFKLQGEPVNVREQQDAVEFFMNLIESLDEALKSLNQDQIMAHTLGGLYSDQKICQECPHRYSKEEPFSVISVDIRNHCSLLDSLEQYVKGELLEGADAYMCDKCDKKVVTVKRLCVKKLPPILGIQLKRFEYDFERLCAIKFNDYFEFPRNLDMEPYTVKGLAKIEGEMIEDEIETENGGPGGECTKYKLTGIVVHSGQASGGHYYSYILHRGPNNQCKWYKFDDGDVSECKMDDEDEMKAQCFGGDYVGEIYDHMLKRVSVRKQKRWWNAYMLFYTRHDVLEQRDKTSLLSTGMQNLTLGNRTDQSSLKLPLAIERSVWRQNIKFIHDRNQFSVEYFNFIKQLAMCNIGPAQSHNSDKMTQGSEALSLITVQLVSKFLFSIGFHTKKSLRGLASDWFECLSCHFRCYRTVRCWFAYHILFKHPHRFCEYLLASPIPEVRSVFMKILVYLAHFSLGDDLPSHLLVPPPALSLSLAPEPMKPSMSDMLLLYVLSLCNKELSEYGKHCPHYFTLFQMYASMGRREKAQLLKLNVPTLFILIALDEGPGPPIKYQCPELSKLHSVVLLLVRCCDVTFKCMSVCPGSPVLRNPYLEDLEEGQQQAGYLQPLDVNTSDLLFNRNHYIKKLIEDSQISEDCLKFLQFLSWENPQMSKTVISDLLQQIAFAYCHELRHFFDLLLGLLIMQDSWQTQRILLAMKGIDDERDGLFDTIQKSKSHYQKRAYQCIKCLVGLFSKCPLAYDILLKEDDLKKKWILAAHWLRKELERRPSAQYTQYSYSNWSPPAIQSNETANGYFLERSNSAKKVLEAAFVLCPSEEVSTERGGVGGGVGVGGVDTSDVSSDEEADEDSTGGEDMDTSETWTSPSHPGGGGPGTGGENWDKTGRYIPLKWGSSSQGTSVGTGGGGGARRTTSSTSKLGKSMMKKVVSVPAVTTTTTSSVKSTSSFLDKLYQYDRDLPPPASTPSSPSTSSLPPSLKPGGGGGSGSPLLPYEIETNTLVTTHTEGVPYQVEGDTSYDLTNSPTVTPFGSEPMDPPSGVSLPHTSSSVPSDLSDDSLPHTTGGLGTSTDVRLPRDSLTAGIQSVHSTTVVPGTTTGSTRIVPGTNTLHGTSIVPGTTTLHDNTITLDDTTTLPGTTTLHGTSSLPGGSTTVDSLPPPPPPLVDNVHPSSPAHPQSLPIPDSPPYPPSSSSSSPSS</sequence>
<dbReference type="EC" id="3.4.19.12" evidence="3"/>
<feature type="compositionally biased region" description="Gly residues" evidence="9">
    <location>
        <begin position="2675"/>
        <end position="2685"/>
    </location>
</feature>
<dbReference type="Pfam" id="PF22900">
    <property type="entry name" value="UCH_UBL1"/>
    <property type="match status" value="1"/>
</dbReference>
<evidence type="ECO:0000259" key="10">
    <source>
        <dbReference type="PROSITE" id="PS50235"/>
    </source>
</evidence>
<dbReference type="InterPro" id="IPR028889">
    <property type="entry name" value="USP"/>
</dbReference>
<feature type="compositionally biased region" description="Polar residues" evidence="9">
    <location>
        <begin position="2867"/>
        <end position="2877"/>
    </location>
</feature>
<dbReference type="InterPro" id="IPR021905">
    <property type="entry name" value="DUF3517"/>
</dbReference>
<feature type="compositionally biased region" description="Low complexity" evidence="9">
    <location>
        <begin position="2974"/>
        <end position="3000"/>
    </location>
</feature>
<dbReference type="PANTHER" id="PTHR24006">
    <property type="entry name" value="UBIQUITIN CARBOXYL-TERMINAL HYDROLASE"/>
    <property type="match status" value="1"/>
</dbReference>
<feature type="region of interest" description="Disordered" evidence="9">
    <location>
        <begin position="1270"/>
        <end position="1289"/>
    </location>
</feature>
<evidence type="ECO:0000256" key="3">
    <source>
        <dbReference type="ARBA" id="ARBA00012759"/>
    </source>
</evidence>
<dbReference type="Gene3D" id="3.90.70.10">
    <property type="entry name" value="Cysteine proteinases"/>
    <property type="match status" value="1"/>
</dbReference>
<keyword evidence="4" id="KW-0597">Phosphoprotein</keyword>
<feature type="region of interest" description="Disordered" evidence="9">
    <location>
        <begin position="969"/>
        <end position="1027"/>
    </location>
</feature>
<evidence type="ECO:0000256" key="6">
    <source>
        <dbReference type="ARBA" id="ARBA00022786"/>
    </source>
</evidence>
<reference evidence="11" key="1">
    <citation type="submission" date="2021-05" db="EMBL/GenBank/DDBJ databases">
        <authorList>
            <person name="Alioto T."/>
            <person name="Alioto T."/>
            <person name="Gomez Garrido J."/>
        </authorList>
    </citation>
    <scope>NUCLEOTIDE SEQUENCE</scope>
</reference>
<dbReference type="InterPro" id="IPR038765">
    <property type="entry name" value="Papain-like_cys_pep_sf"/>
</dbReference>
<dbReference type="PROSITE" id="PS50235">
    <property type="entry name" value="USP_3"/>
    <property type="match status" value="1"/>
</dbReference>
<dbReference type="Pfam" id="PF25010">
    <property type="entry name" value="ARM_UBP24_USP9X-Y"/>
    <property type="match status" value="1"/>
</dbReference>
<organism evidence="11">
    <name type="scientific">Cacopsylla melanoneura</name>
    <dbReference type="NCBI Taxonomy" id="428564"/>
    <lineage>
        <taxon>Eukaryota</taxon>
        <taxon>Metazoa</taxon>
        <taxon>Ecdysozoa</taxon>
        <taxon>Arthropoda</taxon>
        <taxon>Hexapoda</taxon>
        <taxon>Insecta</taxon>
        <taxon>Pterygota</taxon>
        <taxon>Neoptera</taxon>
        <taxon>Paraneoptera</taxon>
        <taxon>Hemiptera</taxon>
        <taxon>Sternorrhyncha</taxon>
        <taxon>Psylloidea</taxon>
        <taxon>Psyllidae</taxon>
        <taxon>Psyllinae</taxon>
        <taxon>Cacopsylla</taxon>
    </lineage>
</organism>
<keyword evidence="6" id="KW-0833">Ubl conjugation pathway</keyword>
<dbReference type="InterPro" id="IPR056850">
    <property type="entry name" value="ARM_UBP34_24_USP9X_Y"/>
</dbReference>
<dbReference type="SUPFAM" id="SSF48371">
    <property type="entry name" value="ARM repeat"/>
    <property type="match status" value="1"/>
</dbReference>
<feature type="region of interest" description="Disordered" evidence="9">
    <location>
        <begin position="2974"/>
        <end position="3045"/>
    </location>
</feature>
<feature type="compositionally biased region" description="Acidic residues" evidence="9">
    <location>
        <begin position="2692"/>
        <end position="2709"/>
    </location>
</feature>
<dbReference type="GO" id="GO:0005634">
    <property type="term" value="C:nucleus"/>
    <property type="evidence" value="ECO:0007669"/>
    <property type="project" value="TreeGrafter"/>
</dbReference>
<feature type="compositionally biased region" description="Low complexity" evidence="9">
    <location>
        <begin position="2775"/>
        <end position="2796"/>
    </location>
</feature>
<evidence type="ECO:0000256" key="8">
    <source>
        <dbReference type="ARBA" id="ARBA00022807"/>
    </source>
</evidence>
<dbReference type="InterPro" id="IPR016024">
    <property type="entry name" value="ARM-type_fold"/>
</dbReference>
<dbReference type="InterPro" id="IPR018200">
    <property type="entry name" value="USP_CS"/>
</dbReference>
<name>A0A8D8QQI5_9HEMI</name>
<dbReference type="GO" id="GO:0016579">
    <property type="term" value="P:protein deubiquitination"/>
    <property type="evidence" value="ECO:0007669"/>
    <property type="project" value="InterPro"/>
</dbReference>
<dbReference type="Pfam" id="PF00443">
    <property type="entry name" value="UCH"/>
    <property type="match status" value="1"/>
</dbReference>
<keyword evidence="8" id="KW-0788">Thiol protease</keyword>
<feature type="compositionally biased region" description="Low complexity" evidence="9">
    <location>
        <begin position="2814"/>
        <end position="2825"/>
    </location>
</feature>
<dbReference type="InterPro" id="IPR055176">
    <property type="entry name" value="UBP24/USP9X/USP9Y_UBL"/>
</dbReference>
<dbReference type="Pfam" id="PF12030">
    <property type="entry name" value="DUF3517"/>
    <property type="match status" value="1"/>
</dbReference>
<dbReference type="EMBL" id="HBUF01091652">
    <property type="protein sequence ID" value="CAG6635846.1"/>
    <property type="molecule type" value="Transcribed_RNA"/>
</dbReference>